<dbReference type="eggNOG" id="ENOG502QPM4">
    <property type="taxonomic scope" value="Eukaryota"/>
</dbReference>
<feature type="compositionally biased region" description="Pro residues" evidence="3">
    <location>
        <begin position="1"/>
        <end position="11"/>
    </location>
</feature>
<dbReference type="EMBL" id="GG745331">
    <property type="protein sequence ID" value="KNE57264.1"/>
    <property type="molecule type" value="Genomic_DNA"/>
</dbReference>
<feature type="coiled-coil region" evidence="2">
    <location>
        <begin position="489"/>
        <end position="523"/>
    </location>
</feature>
<protein>
    <recommendedName>
        <fullName evidence="4">Cilia- and flagella-associated protein 58 central coiled coil domain-containing protein</fullName>
    </recommendedName>
</protein>
<keyword evidence="1 2" id="KW-0175">Coiled coil</keyword>
<sequence length="1048" mass="118884">MPSAPSPPPPGDRQGSARTDAPPPPLSTTSDPAAPADPAASNSPRTTTIPPSTAPSPKPRAKDDLASDQDSPEDESFVDEDLLNSGLFNIESSSAFKFLDALRAKEQISAARAEELKRKHHSLYQFILMAFEYEKAMIKKSKTLQAEVSKQKMDMDKTGTKVYDDNAEIGELKRELLRCQNEVTLAQEREAKYSKDIEEALITKEGLLEDIEEIRRHKTDMLEPQLIANTKDIKLDLIQRKHQVENLEKDLEEKEQMHENAAKDNERLLAEREKQEIALAKANEMPGKIMKQAEVLRDGIASLVIENVKQGQLGAQLEKDAEKLTKKRRELEEDRATLAAEFEQRKEEMLERERACDDIFREHEQAKLLLAQQEEERQRLELALTAADAKIRADHEALLRCVREKDHLVKVYRKLEGTVNAAVATVPGARQTHQDVLLALDVAQRDAKHYRTQARTVRHEIDALLHTYLEAERMSAGEKELFSAQLEANRTLEHEISALARKMEQLERAIVQAKYEREMKARELLRTEARFRKARDDAGHRDMEVQDALKKADEAQSRLTDFASRYDNVKNERNRYVNLIASSQQRAVEMKEKARILRSEIDILRTEIAGKDRALARQRQENTADLSRRDNAKMEANRLMVQYRERRSLIDQQTGRIDTLSTSLSSCAAELATLKSRYEVVVNERNAAGLQYLERNDELCMLYEKCNQQERVMLNGEAELRLLEDRIRSLSRVKGEFDRTVRLLRARVPKMHKLLTDYESLRAQVKEAKTQVLELSKIMETPTTERVRDLKGADPAQEELVAKVRKLELRLAQQEEKLLEKDLVLEEIAHLTERLRSQTQLGRSESAEVMGRMNTVARKLSQTARTAMATVAELSMAQALSAALGAEVEGKQALLERVRHAVPVDEPGNYVSAASAVIGNDPLLAAVSDFDAEWAKLEERRRKRVAQSQHQARKRRTVGEAAIDEAQMCGDWTRLPEFDTPTYLLPTGIKTTALPRPNAYLPSAPEALPVPKPYGGHAPFKPSNERMAATAGGNLKYYRKPVQKPIEI</sequence>
<dbReference type="OrthoDB" id="10262929at2759"/>
<dbReference type="AlphaFoldDB" id="A0A0L0S4G6"/>
<evidence type="ECO:0000256" key="2">
    <source>
        <dbReference type="SAM" id="Coils"/>
    </source>
</evidence>
<feature type="coiled-coil region" evidence="2">
    <location>
        <begin position="169"/>
        <end position="285"/>
    </location>
</feature>
<dbReference type="InterPro" id="IPR049270">
    <property type="entry name" value="CFAP58_CC"/>
</dbReference>
<gene>
    <name evidence="5" type="ORF">AMAG_02997</name>
</gene>
<keyword evidence="6" id="KW-1185">Reference proteome</keyword>
<feature type="coiled-coil region" evidence="2">
    <location>
        <begin position="314"/>
        <end position="390"/>
    </location>
</feature>
<dbReference type="OMA" id="SERESCI"/>
<dbReference type="GO" id="GO:0005856">
    <property type="term" value="C:cytoskeleton"/>
    <property type="evidence" value="ECO:0007669"/>
    <property type="project" value="TreeGrafter"/>
</dbReference>
<feature type="coiled-coil region" evidence="2">
    <location>
        <begin position="552"/>
        <end position="637"/>
    </location>
</feature>
<feature type="domain" description="Cilia- and flagella-associated protein 58 central coiled coil" evidence="4">
    <location>
        <begin position="451"/>
        <end position="727"/>
    </location>
</feature>
<dbReference type="Proteomes" id="UP000054350">
    <property type="component" value="Unassembled WGS sequence"/>
</dbReference>
<evidence type="ECO:0000256" key="3">
    <source>
        <dbReference type="SAM" id="MobiDB-lite"/>
    </source>
</evidence>
<evidence type="ECO:0000313" key="5">
    <source>
        <dbReference type="EMBL" id="KNE57264.1"/>
    </source>
</evidence>
<reference evidence="6" key="2">
    <citation type="submission" date="2009-11" db="EMBL/GenBank/DDBJ databases">
        <title>The Genome Sequence of Allomyces macrogynus strain ATCC 38327.</title>
        <authorList>
            <consortium name="The Broad Institute Genome Sequencing Platform"/>
            <person name="Russ C."/>
            <person name="Cuomo C."/>
            <person name="Shea T."/>
            <person name="Young S.K."/>
            <person name="Zeng Q."/>
            <person name="Koehrsen M."/>
            <person name="Haas B."/>
            <person name="Borodovsky M."/>
            <person name="Guigo R."/>
            <person name="Alvarado L."/>
            <person name="Berlin A."/>
            <person name="Borenstein D."/>
            <person name="Chen Z."/>
            <person name="Engels R."/>
            <person name="Freedman E."/>
            <person name="Gellesch M."/>
            <person name="Goldberg J."/>
            <person name="Griggs A."/>
            <person name="Gujja S."/>
            <person name="Heiman D."/>
            <person name="Hepburn T."/>
            <person name="Howarth C."/>
            <person name="Jen D."/>
            <person name="Larson L."/>
            <person name="Lewis B."/>
            <person name="Mehta T."/>
            <person name="Park D."/>
            <person name="Pearson M."/>
            <person name="Roberts A."/>
            <person name="Saif S."/>
            <person name="Shenoy N."/>
            <person name="Sisk P."/>
            <person name="Stolte C."/>
            <person name="Sykes S."/>
            <person name="Walk T."/>
            <person name="White J."/>
            <person name="Yandava C."/>
            <person name="Burger G."/>
            <person name="Gray M.W."/>
            <person name="Holland P.W.H."/>
            <person name="King N."/>
            <person name="Lang F.B.F."/>
            <person name="Roger A.J."/>
            <person name="Ruiz-Trillo I."/>
            <person name="Lander E."/>
            <person name="Nusbaum C."/>
        </authorList>
    </citation>
    <scope>NUCLEOTIDE SEQUENCE [LARGE SCALE GENOMIC DNA]</scope>
    <source>
        <strain evidence="6">ATCC 38327</strain>
    </source>
</reference>
<evidence type="ECO:0000313" key="6">
    <source>
        <dbReference type="Proteomes" id="UP000054350"/>
    </source>
</evidence>
<feature type="compositionally biased region" description="Acidic residues" evidence="3">
    <location>
        <begin position="66"/>
        <end position="77"/>
    </location>
</feature>
<feature type="region of interest" description="Disordered" evidence="3">
    <location>
        <begin position="1"/>
        <end position="77"/>
    </location>
</feature>
<proteinExistence type="predicted"/>
<organism evidence="5 6">
    <name type="scientific">Allomyces macrogynus (strain ATCC 38327)</name>
    <name type="common">Allomyces javanicus var. macrogynus</name>
    <dbReference type="NCBI Taxonomy" id="578462"/>
    <lineage>
        <taxon>Eukaryota</taxon>
        <taxon>Fungi</taxon>
        <taxon>Fungi incertae sedis</taxon>
        <taxon>Blastocladiomycota</taxon>
        <taxon>Blastocladiomycetes</taxon>
        <taxon>Blastocladiales</taxon>
        <taxon>Blastocladiaceae</taxon>
        <taxon>Allomyces</taxon>
    </lineage>
</organism>
<dbReference type="STRING" id="578462.A0A0L0S4G6"/>
<reference evidence="5 6" key="1">
    <citation type="submission" date="2009-11" db="EMBL/GenBank/DDBJ databases">
        <title>Annotation of Allomyces macrogynus ATCC 38327.</title>
        <authorList>
            <consortium name="The Broad Institute Genome Sequencing Platform"/>
            <person name="Russ C."/>
            <person name="Cuomo C."/>
            <person name="Burger G."/>
            <person name="Gray M.W."/>
            <person name="Holland P.W.H."/>
            <person name="King N."/>
            <person name="Lang F.B.F."/>
            <person name="Roger A.J."/>
            <person name="Ruiz-Trillo I."/>
            <person name="Young S.K."/>
            <person name="Zeng Q."/>
            <person name="Gargeya S."/>
            <person name="Fitzgerald M."/>
            <person name="Haas B."/>
            <person name="Abouelleil A."/>
            <person name="Alvarado L."/>
            <person name="Arachchi H.M."/>
            <person name="Berlin A."/>
            <person name="Chapman S.B."/>
            <person name="Gearin G."/>
            <person name="Goldberg J."/>
            <person name="Griggs A."/>
            <person name="Gujja S."/>
            <person name="Hansen M."/>
            <person name="Heiman D."/>
            <person name="Howarth C."/>
            <person name="Larimer J."/>
            <person name="Lui A."/>
            <person name="MacDonald P.J.P."/>
            <person name="McCowen C."/>
            <person name="Montmayeur A."/>
            <person name="Murphy C."/>
            <person name="Neiman D."/>
            <person name="Pearson M."/>
            <person name="Priest M."/>
            <person name="Roberts A."/>
            <person name="Saif S."/>
            <person name="Shea T."/>
            <person name="Sisk P."/>
            <person name="Stolte C."/>
            <person name="Sykes S."/>
            <person name="Wortman J."/>
            <person name="Nusbaum C."/>
            <person name="Birren B."/>
        </authorList>
    </citation>
    <scope>NUCLEOTIDE SEQUENCE [LARGE SCALE GENOMIC DNA]</scope>
    <source>
        <strain evidence="5 6">ATCC 38327</strain>
    </source>
</reference>
<dbReference type="PANTHER" id="PTHR32083">
    <property type="entry name" value="CILIA AND FLAGELLA-ASSOCIATED PROTEIN 58-RELATED"/>
    <property type="match status" value="1"/>
</dbReference>
<feature type="coiled-coil region" evidence="2">
    <location>
        <begin position="751"/>
        <end position="824"/>
    </location>
</feature>
<dbReference type="PANTHER" id="PTHR32083:SF34">
    <property type="entry name" value="COILED-COIL DOMAIN-CONTAINING PROTEIN 146"/>
    <property type="match status" value="1"/>
</dbReference>
<name>A0A0L0S4G6_ALLM3</name>
<feature type="compositionally biased region" description="Low complexity" evidence="3">
    <location>
        <begin position="27"/>
        <end position="51"/>
    </location>
</feature>
<dbReference type="VEuPathDB" id="FungiDB:AMAG_02997"/>
<dbReference type="Pfam" id="PF21771">
    <property type="entry name" value="CFAP58_CC"/>
    <property type="match status" value="1"/>
</dbReference>
<evidence type="ECO:0000259" key="4">
    <source>
        <dbReference type="Pfam" id="PF21771"/>
    </source>
</evidence>
<accession>A0A0L0S4G6</accession>
<evidence type="ECO:0000256" key="1">
    <source>
        <dbReference type="ARBA" id="ARBA00023054"/>
    </source>
</evidence>